<evidence type="ECO:0000256" key="1">
    <source>
        <dbReference type="ARBA" id="ARBA00004651"/>
    </source>
</evidence>
<feature type="transmembrane region" description="Helical" evidence="9">
    <location>
        <begin position="104"/>
        <end position="125"/>
    </location>
</feature>
<evidence type="ECO:0000313" key="12">
    <source>
        <dbReference type="EMBL" id="ACR79426.1"/>
    </source>
</evidence>
<feature type="transmembrane region" description="Helical" evidence="9">
    <location>
        <begin position="259"/>
        <end position="280"/>
    </location>
</feature>
<dbReference type="InterPro" id="IPR011864">
    <property type="entry name" value="Phosphate_PstC"/>
</dbReference>
<evidence type="ECO:0000256" key="6">
    <source>
        <dbReference type="ARBA" id="ARBA00022692"/>
    </source>
</evidence>
<evidence type="ECO:0000256" key="8">
    <source>
        <dbReference type="ARBA" id="ARBA00023136"/>
    </source>
</evidence>
<dbReference type="AlphaFoldDB" id="C5CFK8"/>
<dbReference type="NCBIfam" id="TIGR02138">
    <property type="entry name" value="phosphate_pstC"/>
    <property type="match status" value="1"/>
</dbReference>
<feature type="transmembrane region" description="Helical" evidence="9">
    <location>
        <begin position="213"/>
        <end position="234"/>
    </location>
</feature>
<dbReference type="OrthoDB" id="9785113at2"/>
<accession>C5CFK8</accession>
<keyword evidence="8 9" id="KW-0472">Membrane</keyword>
<keyword evidence="7 9" id="KW-1133">Transmembrane helix</keyword>
<evidence type="ECO:0000256" key="10">
    <source>
        <dbReference type="RuleBase" id="RU363054"/>
    </source>
</evidence>
<name>C5CFK8_KOSOT</name>
<dbReference type="GO" id="GO:0006817">
    <property type="term" value="P:phosphate ion transport"/>
    <property type="evidence" value="ECO:0007669"/>
    <property type="project" value="UniProtKB-KW"/>
</dbReference>
<dbReference type="CDD" id="cd06261">
    <property type="entry name" value="TM_PBP2"/>
    <property type="match status" value="1"/>
</dbReference>
<dbReference type="PANTHER" id="PTHR30425:SF1">
    <property type="entry name" value="PHOSPHATE TRANSPORT SYSTEM PERMEASE PROTEIN PSTC"/>
    <property type="match status" value="1"/>
</dbReference>
<dbReference type="RefSeq" id="WP_015868092.1">
    <property type="nucleotide sequence ID" value="NC_012785.1"/>
</dbReference>
<dbReference type="InterPro" id="IPR035906">
    <property type="entry name" value="MetI-like_sf"/>
</dbReference>
<dbReference type="eggNOG" id="COG0573">
    <property type="taxonomic scope" value="Bacteria"/>
</dbReference>
<keyword evidence="6 9" id="KW-0812">Transmembrane</keyword>
<feature type="transmembrane region" description="Helical" evidence="9">
    <location>
        <begin position="12"/>
        <end position="32"/>
    </location>
</feature>
<comment type="subcellular location">
    <subcellularLocation>
        <location evidence="1 9">Cell membrane</location>
        <topology evidence="1 9">Multi-pass membrane protein</topology>
    </subcellularLocation>
</comment>
<dbReference type="EMBL" id="CP001634">
    <property type="protein sequence ID" value="ACR79426.1"/>
    <property type="molecule type" value="Genomic_DNA"/>
</dbReference>
<dbReference type="InterPro" id="IPR051124">
    <property type="entry name" value="Phosphate_Transport_Permease"/>
</dbReference>
<keyword evidence="13" id="KW-1185">Reference proteome</keyword>
<reference evidence="12 13" key="2">
    <citation type="journal article" date="2011" name="J. Bacteriol.">
        <title>Genome Sequence of Kosmotoga olearia Strain TBF 19.5.1, a Thermophilic Bacterium with a Wide Growth Temperature Range, Isolated from the Troll B Oil Platform in the North Sea.</title>
        <authorList>
            <person name="Swithers K.S."/>
            <person name="Dipippo J.L."/>
            <person name="Bruce D.C."/>
            <person name="Detter C."/>
            <person name="Tapia R."/>
            <person name="Han S."/>
            <person name="Goodwin L.A."/>
            <person name="Han J."/>
            <person name="Woyke T."/>
            <person name="Pitluck S."/>
            <person name="Pennacchio L."/>
            <person name="Nolan M."/>
            <person name="Mikhailova N."/>
            <person name="Land M.L."/>
            <person name="Nesbo C.L."/>
            <person name="Gogarten J.P."/>
            <person name="Noll K.M."/>
        </authorList>
    </citation>
    <scope>NUCLEOTIDE SEQUENCE [LARGE SCALE GENOMIC DNA]</scope>
    <source>
        <strain evidence="13">ATCC BAA-1733 / DSM 21960 / TBF 19.5.1</strain>
    </source>
</reference>
<dbReference type="HOGENOM" id="CLU_033621_1_0_0"/>
<organism evidence="12 13">
    <name type="scientific">Kosmotoga olearia (strain ATCC BAA-1733 / DSM 21960 / TBF 19.5.1)</name>
    <dbReference type="NCBI Taxonomy" id="521045"/>
    <lineage>
        <taxon>Bacteria</taxon>
        <taxon>Thermotogati</taxon>
        <taxon>Thermotogota</taxon>
        <taxon>Thermotogae</taxon>
        <taxon>Kosmotogales</taxon>
        <taxon>Kosmotogaceae</taxon>
        <taxon>Kosmotoga</taxon>
    </lineage>
</organism>
<keyword evidence="3 9" id="KW-0813">Transport</keyword>
<sequence length="292" mass="32023">MKRYREATIKVLVFVSAFLTTVIVFGILYFLVSNGISVFKDVSLKEFFLSSRWFPTYEDPEYGILALFVGTLSVTGLTLVFSIPLGFIIAVYMSEYSSRRTRELMKFVFELTAGIPSVVLGAFGLKYVSQWIMNTFPDVWTGLNIFNASLVLSILAMPYFVTFIEDALSSVPKNQREASLALGANKTRTVFKVVVPQARSGILNAIILGTNRVIGETMVVLMVSGGATMIPSSIFDPVRPLTSAIAGEMGEVELGGTHYHALFMIGVVLLVISTLFTIIAMKLKGGKEYEAG</sequence>
<evidence type="ECO:0000256" key="5">
    <source>
        <dbReference type="ARBA" id="ARBA00022592"/>
    </source>
</evidence>
<dbReference type="InterPro" id="IPR000515">
    <property type="entry name" value="MetI-like"/>
</dbReference>
<keyword evidence="5 10" id="KW-0592">Phosphate transport</keyword>
<dbReference type="GO" id="GO:0005886">
    <property type="term" value="C:plasma membrane"/>
    <property type="evidence" value="ECO:0007669"/>
    <property type="project" value="UniProtKB-SubCell"/>
</dbReference>
<comment type="similarity">
    <text evidence="2 10">Belongs to the binding-protein-dependent transport system permease family. CysTW subfamily.</text>
</comment>
<dbReference type="Gene3D" id="1.10.3720.10">
    <property type="entry name" value="MetI-like"/>
    <property type="match status" value="1"/>
</dbReference>
<evidence type="ECO:0000256" key="2">
    <source>
        <dbReference type="ARBA" id="ARBA00007069"/>
    </source>
</evidence>
<dbReference type="Pfam" id="PF00528">
    <property type="entry name" value="BPD_transp_1"/>
    <property type="match status" value="1"/>
</dbReference>
<evidence type="ECO:0000256" key="4">
    <source>
        <dbReference type="ARBA" id="ARBA00022475"/>
    </source>
</evidence>
<dbReference type="PROSITE" id="PS50928">
    <property type="entry name" value="ABC_TM1"/>
    <property type="match status" value="1"/>
</dbReference>
<dbReference type="STRING" id="521045.Kole_0710"/>
<dbReference type="GO" id="GO:0005315">
    <property type="term" value="F:phosphate transmembrane transporter activity"/>
    <property type="evidence" value="ECO:0007669"/>
    <property type="project" value="InterPro"/>
</dbReference>
<evidence type="ECO:0000256" key="3">
    <source>
        <dbReference type="ARBA" id="ARBA00022448"/>
    </source>
</evidence>
<dbReference type="KEGG" id="kol:Kole_0710"/>
<evidence type="ECO:0000313" key="13">
    <source>
        <dbReference type="Proteomes" id="UP000002382"/>
    </source>
</evidence>
<proteinExistence type="inferred from homology"/>
<feature type="domain" description="ABC transmembrane type-1" evidence="11">
    <location>
        <begin position="68"/>
        <end position="280"/>
    </location>
</feature>
<dbReference type="SUPFAM" id="SSF161098">
    <property type="entry name" value="MetI-like"/>
    <property type="match status" value="1"/>
</dbReference>
<dbReference type="PANTHER" id="PTHR30425">
    <property type="entry name" value="PHOSPHATE TRANSPORT SYSTEM PERMEASE PROTEIN PST"/>
    <property type="match status" value="1"/>
</dbReference>
<evidence type="ECO:0000256" key="9">
    <source>
        <dbReference type="RuleBase" id="RU363032"/>
    </source>
</evidence>
<reference evidence="12 13" key="1">
    <citation type="submission" date="2009-06" db="EMBL/GenBank/DDBJ databases">
        <title>Complete sequence of Thermotogales bacterium TBF 19.5.1.</title>
        <authorList>
            <consortium name="US DOE Joint Genome Institute"/>
            <person name="Lucas S."/>
            <person name="Copeland A."/>
            <person name="Lapidus A."/>
            <person name="Glavina del Rio T."/>
            <person name="Tice H."/>
            <person name="Bruce D."/>
            <person name="Goodwin L."/>
            <person name="Pitluck S."/>
            <person name="Chertkov O."/>
            <person name="Brettin T."/>
            <person name="Detter J.C."/>
            <person name="Han C."/>
            <person name="Schmutz J."/>
            <person name="Larimer F."/>
            <person name="Land M."/>
            <person name="Hauser L."/>
            <person name="Kyrpides N."/>
            <person name="Ovchinnikova G."/>
            <person name="Noll K."/>
        </authorList>
    </citation>
    <scope>NUCLEOTIDE SEQUENCE [LARGE SCALE GENOMIC DNA]</scope>
    <source>
        <strain evidence="13">ATCC BAA-1733 / DSM 21960 / TBF 19.5.1</strain>
    </source>
</reference>
<keyword evidence="4 10" id="KW-1003">Cell membrane</keyword>
<feature type="transmembrane region" description="Helical" evidence="9">
    <location>
        <begin position="145"/>
        <end position="164"/>
    </location>
</feature>
<gene>
    <name evidence="12" type="ordered locus">Kole_0710</name>
</gene>
<evidence type="ECO:0000259" key="11">
    <source>
        <dbReference type="PROSITE" id="PS50928"/>
    </source>
</evidence>
<evidence type="ECO:0000256" key="7">
    <source>
        <dbReference type="ARBA" id="ARBA00022989"/>
    </source>
</evidence>
<protein>
    <recommendedName>
        <fullName evidence="10">Phosphate transport system permease protein</fullName>
    </recommendedName>
</protein>
<feature type="transmembrane region" description="Helical" evidence="9">
    <location>
        <begin position="62"/>
        <end position="92"/>
    </location>
</feature>
<dbReference type="Proteomes" id="UP000002382">
    <property type="component" value="Chromosome"/>
</dbReference>
<comment type="function">
    <text evidence="10">Part of the binding-protein-dependent transport system for phosphate; probably responsible for the translocation of the substrate across the membrane.</text>
</comment>